<proteinExistence type="predicted"/>
<gene>
    <name evidence="1" type="ORF">Mal4_42860</name>
</gene>
<dbReference type="EMBL" id="CP036275">
    <property type="protein sequence ID" value="QDU39932.1"/>
    <property type="molecule type" value="Genomic_DNA"/>
</dbReference>
<evidence type="ECO:0000313" key="1">
    <source>
        <dbReference type="EMBL" id="QDU39932.1"/>
    </source>
</evidence>
<accession>A0A517ZBR1</accession>
<dbReference type="AlphaFoldDB" id="A0A517ZBR1"/>
<keyword evidence="2" id="KW-1185">Reference proteome</keyword>
<dbReference type="Proteomes" id="UP000320496">
    <property type="component" value="Chromosome"/>
</dbReference>
<protein>
    <submittedName>
        <fullName evidence="1">Uncharacterized protein</fullName>
    </submittedName>
</protein>
<sequence>MRVPVHIWNGPSESLYDAATREADAHKWIVSEQRGCDAGFHAWSEWWDRFWPEFCRHRRLEHVRGVRRWREFEDEAFARFYDLVITGDLLLELILDRVAEGWENLDFACWINDWGLPREQVFGILEVININEFRGLKPPRKCRCN</sequence>
<evidence type="ECO:0000313" key="2">
    <source>
        <dbReference type="Proteomes" id="UP000320496"/>
    </source>
</evidence>
<organism evidence="1 2">
    <name type="scientific">Maioricimonas rarisocia</name>
    <dbReference type="NCBI Taxonomy" id="2528026"/>
    <lineage>
        <taxon>Bacteria</taxon>
        <taxon>Pseudomonadati</taxon>
        <taxon>Planctomycetota</taxon>
        <taxon>Planctomycetia</taxon>
        <taxon>Planctomycetales</taxon>
        <taxon>Planctomycetaceae</taxon>
        <taxon>Maioricimonas</taxon>
    </lineage>
</organism>
<dbReference type="OrthoDB" id="215354at2"/>
<dbReference type="RefSeq" id="WP_145371064.1">
    <property type="nucleotide sequence ID" value="NZ_CP036275.1"/>
</dbReference>
<reference evidence="1 2" key="1">
    <citation type="submission" date="2019-02" db="EMBL/GenBank/DDBJ databases">
        <title>Deep-cultivation of Planctomycetes and their phenomic and genomic characterization uncovers novel biology.</title>
        <authorList>
            <person name="Wiegand S."/>
            <person name="Jogler M."/>
            <person name="Boedeker C."/>
            <person name="Pinto D."/>
            <person name="Vollmers J."/>
            <person name="Rivas-Marin E."/>
            <person name="Kohn T."/>
            <person name="Peeters S.H."/>
            <person name="Heuer A."/>
            <person name="Rast P."/>
            <person name="Oberbeckmann S."/>
            <person name="Bunk B."/>
            <person name="Jeske O."/>
            <person name="Meyerdierks A."/>
            <person name="Storesund J.E."/>
            <person name="Kallscheuer N."/>
            <person name="Luecker S."/>
            <person name="Lage O.M."/>
            <person name="Pohl T."/>
            <person name="Merkel B.J."/>
            <person name="Hornburger P."/>
            <person name="Mueller R.-W."/>
            <person name="Bruemmer F."/>
            <person name="Labrenz M."/>
            <person name="Spormann A.M."/>
            <person name="Op den Camp H."/>
            <person name="Overmann J."/>
            <person name="Amann R."/>
            <person name="Jetten M.S.M."/>
            <person name="Mascher T."/>
            <person name="Medema M.H."/>
            <person name="Devos D.P."/>
            <person name="Kaster A.-K."/>
            <person name="Ovreas L."/>
            <person name="Rohde M."/>
            <person name="Galperin M.Y."/>
            <person name="Jogler C."/>
        </authorList>
    </citation>
    <scope>NUCLEOTIDE SEQUENCE [LARGE SCALE GENOMIC DNA]</scope>
    <source>
        <strain evidence="1 2">Mal4</strain>
    </source>
</reference>
<name>A0A517ZBR1_9PLAN</name>
<dbReference type="KEGG" id="mri:Mal4_42860"/>